<dbReference type="EMBL" id="CP026095">
    <property type="protein sequence ID" value="AZV41968.1"/>
    <property type="molecule type" value="Genomic_DNA"/>
</dbReference>
<dbReference type="RefSeq" id="WP_257467669.1">
    <property type="nucleotide sequence ID" value="NZ_CP026095.1"/>
</dbReference>
<feature type="transmembrane region" description="Helical" evidence="1">
    <location>
        <begin position="58"/>
        <end position="82"/>
    </location>
</feature>
<evidence type="ECO:0000256" key="1">
    <source>
        <dbReference type="SAM" id="Phobius"/>
    </source>
</evidence>
<dbReference type="SUPFAM" id="SSF48317">
    <property type="entry name" value="Acid phosphatase/Vanadium-dependent haloperoxidase"/>
    <property type="match status" value="1"/>
</dbReference>
<dbReference type="SMART" id="SM00014">
    <property type="entry name" value="acidPPc"/>
    <property type="match status" value="1"/>
</dbReference>
<dbReference type="Gene3D" id="1.20.144.10">
    <property type="entry name" value="Phosphatidic acid phosphatase type 2/haloperoxidase"/>
    <property type="match status" value="2"/>
</dbReference>
<feature type="transmembrane region" description="Helical" evidence="1">
    <location>
        <begin position="126"/>
        <end position="147"/>
    </location>
</feature>
<gene>
    <name evidence="3" type="ORF">BAOM_1358</name>
</gene>
<proteinExistence type="predicted"/>
<dbReference type="PANTHER" id="PTHR14969:SF13">
    <property type="entry name" value="AT30094P"/>
    <property type="match status" value="1"/>
</dbReference>
<dbReference type="PANTHER" id="PTHR14969">
    <property type="entry name" value="SPHINGOSINE-1-PHOSPHATE PHOSPHOHYDROLASE"/>
    <property type="match status" value="1"/>
</dbReference>
<dbReference type="InterPro" id="IPR000326">
    <property type="entry name" value="PAP2/HPO"/>
</dbReference>
<dbReference type="InterPro" id="IPR036938">
    <property type="entry name" value="PAP2/HPO_sf"/>
</dbReference>
<evidence type="ECO:0000313" key="3">
    <source>
        <dbReference type="EMBL" id="AZV41968.1"/>
    </source>
</evidence>
<dbReference type="Proteomes" id="UP000283095">
    <property type="component" value="Chromosome"/>
</dbReference>
<accession>A0A3Q9RL27</accession>
<reference evidence="3 4" key="1">
    <citation type="submission" date="2018-01" db="EMBL/GenBank/DDBJ databases">
        <title>Bacillus asahii Genome sequencing and assembly.</title>
        <authorList>
            <person name="Jiang H."/>
            <person name="Feng Y."/>
            <person name="Zhao F."/>
            <person name="Lin X."/>
        </authorList>
    </citation>
    <scope>NUCLEOTIDE SEQUENCE [LARGE SCALE GENOMIC DNA]</scope>
    <source>
        <strain evidence="3 4">OM18</strain>
    </source>
</reference>
<evidence type="ECO:0000259" key="2">
    <source>
        <dbReference type="SMART" id="SM00014"/>
    </source>
</evidence>
<organism evidence="3 4">
    <name type="scientific">Peribacillus asahii</name>
    <dbReference type="NCBI Taxonomy" id="228899"/>
    <lineage>
        <taxon>Bacteria</taxon>
        <taxon>Bacillati</taxon>
        <taxon>Bacillota</taxon>
        <taxon>Bacilli</taxon>
        <taxon>Bacillales</taxon>
        <taxon>Bacillaceae</taxon>
        <taxon>Peribacillus</taxon>
    </lineage>
</organism>
<feature type="transmembrane region" description="Helical" evidence="1">
    <location>
        <begin position="7"/>
        <end position="28"/>
    </location>
</feature>
<keyword evidence="1" id="KW-0812">Transmembrane</keyword>
<evidence type="ECO:0000313" key="4">
    <source>
        <dbReference type="Proteomes" id="UP000283095"/>
    </source>
</evidence>
<feature type="transmembrane region" description="Helical" evidence="1">
    <location>
        <begin position="186"/>
        <end position="204"/>
    </location>
</feature>
<feature type="transmembrane region" description="Helical" evidence="1">
    <location>
        <begin position="89"/>
        <end position="106"/>
    </location>
</feature>
<dbReference type="CDD" id="cd03392">
    <property type="entry name" value="PAP2_like_2"/>
    <property type="match status" value="1"/>
</dbReference>
<dbReference type="Pfam" id="PF01569">
    <property type="entry name" value="PAP2"/>
    <property type="match status" value="1"/>
</dbReference>
<protein>
    <recommendedName>
        <fullName evidence="2">Phosphatidic acid phosphatase type 2/haloperoxidase domain-containing protein</fullName>
    </recommendedName>
</protein>
<keyword evidence="1" id="KW-1133">Transmembrane helix</keyword>
<name>A0A3Q9RL27_9BACI</name>
<feature type="transmembrane region" description="Helical" evidence="1">
    <location>
        <begin position="159"/>
        <end position="180"/>
    </location>
</feature>
<feature type="domain" description="Phosphatidic acid phosphatase type 2/haloperoxidase" evidence="2">
    <location>
        <begin position="89"/>
        <end position="201"/>
    </location>
</feature>
<dbReference type="KEGG" id="pasa:BAOM_1358"/>
<sequence>MNNKFQLSWIFILSIVFLIGFSMMALLFSQNEVTAFDRAIIAFVQGLESPYLTAVMKFFTFIGSFKAIIVISLFTMALLYAVLKHRIELILFIAVLVGTPILNRLLKEFFQRARPDLHRLIEIGGYSFPSGHAMNAASMYGILAFLLWRHIPTRWGRSLLIIFSMAMIVTIGISRIYLGVHYPSDIIAGYLASGCWLAITIAVFQRYQEKRSSFRIDRNSA</sequence>
<keyword evidence="1" id="KW-0472">Membrane</keyword>
<dbReference type="AlphaFoldDB" id="A0A3Q9RL27"/>